<dbReference type="SUPFAM" id="SSF53448">
    <property type="entry name" value="Nucleotide-diphospho-sugar transferases"/>
    <property type="match status" value="1"/>
</dbReference>
<protein>
    <recommendedName>
        <fullName evidence="5">3-deoxy-manno-octulosonate cytidylyltransferase</fullName>
        <ecNumber evidence="5">2.7.7.38</ecNumber>
    </recommendedName>
    <alternativeName>
        <fullName evidence="5">CMP-2-keto-3-deoxyoctulosonic acid synthase</fullName>
        <shortName evidence="5">CKS</shortName>
        <shortName evidence="5">CMP-KDO synthase</shortName>
    </alternativeName>
</protein>
<dbReference type="GO" id="GO:0004180">
    <property type="term" value="F:carboxypeptidase activity"/>
    <property type="evidence" value="ECO:0007669"/>
    <property type="project" value="UniProtKB-KW"/>
</dbReference>
<proteinExistence type="inferred from homology"/>
<feature type="coiled-coil region" evidence="6">
    <location>
        <begin position="109"/>
        <end position="136"/>
    </location>
</feature>
<dbReference type="GO" id="GO:0033468">
    <property type="term" value="P:CMP-keto-3-deoxy-D-manno-octulosonic acid biosynthetic process"/>
    <property type="evidence" value="ECO:0007669"/>
    <property type="project" value="UniProtKB-UniRule"/>
</dbReference>
<keyword evidence="8" id="KW-0645">Protease</keyword>
<dbReference type="GO" id="GO:0016020">
    <property type="term" value="C:membrane"/>
    <property type="evidence" value="ECO:0007669"/>
    <property type="project" value="UniProtKB-SubCell"/>
</dbReference>
<keyword evidence="8" id="KW-0378">Hydrolase</keyword>
<reference evidence="7 10" key="1">
    <citation type="submission" date="2019-07" db="EMBL/GenBank/DDBJ databases">
        <title>Complete Genome Sequence of Leptotrichia trevisanii Strain JMUB3870.</title>
        <authorList>
            <person name="Watanabe S."/>
            <person name="Cui L."/>
        </authorList>
    </citation>
    <scope>NUCLEOTIDE SEQUENCE [LARGE SCALE GENOMIC DNA]</scope>
    <source>
        <strain evidence="7 10">JMUB3870</strain>
    </source>
</reference>
<comment type="pathway">
    <text evidence="5">Nucleotide-sugar biosynthesis; CMP-3-deoxy-D-manno-octulosonate biosynthesis; CMP-3-deoxy-D-manno-octulosonate from 3-deoxy-D-manno-octulosonate and CTP: step 1/1.</text>
</comment>
<evidence type="ECO:0000256" key="1">
    <source>
        <dbReference type="ARBA" id="ARBA00004370"/>
    </source>
</evidence>
<keyword evidence="10" id="KW-1185">Reference proteome</keyword>
<keyword evidence="5" id="KW-0963">Cytoplasm</keyword>
<evidence type="ECO:0000256" key="2">
    <source>
        <dbReference type="ARBA" id="ARBA00022679"/>
    </source>
</evidence>
<evidence type="ECO:0000313" key="7">
    <source>
        <dbReference type="EMBL" id="BBM44372.1"/>
    </source>
</evidence>
<comment type="function">
    <text evidence="5">Activates KDO (a required 8-carbon sugar) for incorporation into bacterial lipopolysaccharide in Gram-negative bacteria.</text>
</comment>
<dbReference type="RefSeq" id="WP_026747761.1">
    <property type="nucleotide sequence ID" value="NZ_AP019831.1"/>
</dbReference>
<dbReference type="PANTHER" id="PTHR42866:SF2">
    <property type="entry name" value="3-DEOXY-MANNO-OCTULOSONATE CYTIDYLYLTRANSFERASE, MITOCHONDRIAL"/>
    <property type="match status" value="1"/>
</dbReference>
<comment type="subcellular location">
    <subcellularLocation>
        <location evidence="5">Cytoplasm</location>
    </subcellularLocation>
    <subcellularLocation>
        <location evidence="1">Membrane</location>
    </subcellularLocation>
</comment>
<name>A0A510KLN2_9FUSO</name>
<dbReference type="NCBIfam" id="NF009905">
    <property type="entry name" value="PRK13368.1"/>
    <property type="match status" value="1"/>
</dbReference>
<dbReference type="EMBL" id="AP019831">
    <property type="protein sequence ID" value="BBM44372.1"/>
    <property type="molecule type" value="Genomic_DNA"/>
</dbReference>
<dbReference type="Proteomes" id="UP000321378">
    <property type="component" value="Chromosome"/>
</dbReference>
<dbReference type="NCBIfam" id="TIGR00466">
    <property type="entry name" value="kdsB"/>
    <property type="match status" value="1"/>
</dbReference>
<reference evidence="8 9" key="2">
    <citation type="submission" date="2019-07" db="EMBL/GenBank/DDBJ databases">
        <title>Complete Genome Sequence of Leptotrichia trevisanii Strain JMUB3935.</title>
        <authorList>
            <person name="Watanabe S."/>
            <person name="Cui L."/>
        </authorList>
    </citation>
    <scope>NUCLEOTIDE SEQUENCE [LARGE SCALE GENOMIC DNA]</scope>
    <source>
        <strain evidence="8 9">JMUB3935</strain>
    </source>
</reference>
<dbReference type="OrthoDB" id="9815559at2"/>
<gene>
    <name evidence="5" type="primary">kdsB</name>
    <name evidence="7" type="ORF">JMUB3870_0479</name>
    <name evidence="8" type="ORF">JMUB3935_0508</name>
</gene>
<evidence type="ECO:0000256" key="3">
    <source>
        <dbReference type="ARBA" id="ARBA00022695"/>
    </source>
</evidence>
<dbReference type="NCBIfam" id="NF003952">
    <property type="entry name" value="PRK05450.1-5"/>
    <property type="match status" value="1"/>
</dbReference>
<evidence type="ECO:0000313" key="9">
    <source>
        <dbReference type="Proteomes" id="UP000321378"/>
    </source>
</evidence>
<dbReference type="STRING" id="1122173.GCA_000482505_00919"/>
<accession>A0A510KLN2</accession>
<dbReference type="AlphaFoldDB" id="A0A510KLN2"/>
<dbReference type="EC" id="2.7.7.38" evidence="5"/>
<evidence type="ECO:0000313" key="8">
    <source>
        <dbReference type="EMBL" id="BBM51541.1"/>
    </source>
</evidence>
<dbReference type="Gene3D" id="3.90.550.10">
    <property type="entry name" value="Spore Coat Polysaccharide Biosynthesis Protein SpsA, Chain A"/>
    <property type="match status" value="1"/>
</dbReference>
<dbReference type="UniPathway" id="UPA00358">
    <property type="reaction ID" value="UER00476"/>
</dbReference>
<dbReference type="GO" id="GO:0009103">
    <property type="term" value="P:lipopolysaccharide biosynthetic process"/>
    <property type="evidence" value="ECO:0007669"/>
    <property type="project" value="UniProtKB-UniRule"/>
</dbReference>
<keyword evidence="4 5" id="KW-0448">Lipopolysaccharide biosynthesis</keyword>
<dbReference type="InterPro" id="IPR004528">
    <property type="entry name" value="KdsB"/>
</dbReference>
<sequence length="251" mass="29096">MKILGVIPARYASSRFEGKPLKDICGYTMIEWVYKRARNADIDEIVVATDDKRIFEVVKKFGGNVVMTAENHKNGTSRIIEVINKDEYKNYDFIINIQGDEPLIDIESINILANNYRNEKSEIVTLKQEMKSQKEIENPNHVKVITDFNDNAIYFSRSVIPYERDKNNSENFKYFKHVGIYGYTAKFLNELKNLREGVLEKMESLEQLRFIENGYKIKVLETNSNVIGVDTQEDLSEVVKFITENGITLDK</sequence>
<dbReference type="HAMAP" id="MF_00057">
    <property type="entry name" value="KdsB"/>
    <property type="match status" value="1"/>
</dbReference>
<dbReference type="GO" id="GO:0008690">
    <property type="term" value="F:3-deoxy-manno-octulosonate cytidylyltransferase activity"/>
    <property type="evidence" value="ECO:0007669"/>
    <property type="project" value="UniProtKB-UniRule"/>
</dbReference>
<evidence type="ECO:0000256" key="4">
    <source>
        <dbReference type="ARBA" id="ARBA00022985"/>
    </source>
</evidence>
<keyword evidence="2 5" id="KW-0808">Transferase</keyword>
<dbReference type="CDD" id="cd02517">
    <property type="entry name" value="CMP-KDO-Synthetase"/>
    <property type="match status" value="1"/>
</dbReference>
<keyword evidence="3 5" id="KW-0548">Nucleotidyltransferase</keyword>
<dbReference type="GO" id="GO:0005829">
    <property type="term" value="C:cytosol"/>
    <property type="evidence" value="ECO:0007669"/>
    <property type="project" value="TreeGrafter"/>
</dbReference>
<dbReference type="Proteomes" id="UP000422644">
    <property type="component" value="Chromosome"/>
</dbReference>
<comment type="similarity">
    <text evidence="5">Belongs to the KdsB family.</text>
</comment>
<comment type="catalytic activity">
    <reaction evidence="5">
        <text>3-deoxy-alpha-D-manno-oct-2-ulosonate + CTP = CMP-3-deoxy-beta-D-manno-octulosonate + diphosphate</text>
        <dbReference type="Rhea" id="RHEA:23448"/>
        <dbReference type="ChEBI" id="CHEBI:33019"/>
        <dbReference type="ChEBI" id="CHEBI:37563"/>
        <dbReference type="ChEBI" id="CHEBI:85986"/>
        <dbReference type="ChEBI" id="CHEBI:85987"/>
        <dbReference type="EC" id="2.7.7.38"/>
    </reaction>
</comment>
<dbReference type="NCBIfam" id="NF003950">
    <property type="entry name" value="PRK05450.1-3"/>
    <property type="match status" value="1"/>
</dbReference>
<dbReference type="PANTHER" id="PTHR42866">
    <property type="entry name" value="3-DEOXY-MANNO-OCTULOSONATE CYTIDYLYLTRANSFERASE"/>
    <property type="match status" value="1"/>
</dbReference>
<evidence type="ECO:0000256" key="5">
    <source>
        <dbReference type="HAMAP-Rule" id="MF_00057"/>
    </source>
</evidence>
<keyword evidence="6" id="KW-0175">Coiled coil</keyword>
<dbReference type="InterPro" id="IPR029044">
    <property type="entry name" value="Nucleotide-diphossugar_trans"/>
</dbReference>
<dbReference type="Pfam" id="PF02348">
    <property type="entry name" value="CTP_transf_3"/>
    <property type="match status" value="1"/>
</dbReference>
<dbReference type="InterPro" id="IPR003329">
    <property type="entry name" value="Cytidylyl_trans"/>
</dbReference>
<dbReference type="EMBL" id="AP019840">
    <property type="protein sequence ID" value="BBM51541.1"/>
    <property type="molecule type" value="Genomic_DNA"/>
</dbReference>
<dbReference type="FunFam" id="3.90.550.10:FF:000011">
    <property type="entry name" value="3-deoxy-manno-octulosonate cytidylyltransferase"/>
    <property type="match status" value="1"/>
</dbReference>
<organism evidence="8 9">
    <name type="scientific">Leptotrichia trevisanii</name>
    <dbReference type="NCBI Taxonomy" id="109328"/>
    <lineage>
        <taxon>Bacteria</taxon>
        <taxon>Fusobacteriati</taxon>
        <taxon>Fusobacteriota</taxon>
        <taxon>Fusobacteriia</taxon>
        <taxon>Fusobacteriales</taxon>
        <taxon>Leptotrichiaceae</taxon>
        <taxon>Leptotrichia</taxon>
    </lineage>
</organism>
<evidence type="ECO:0000313" key="10">
    <source>
        <dbReference type="Proteomes" id="UP000422644"/>
    </source>
</evidence>
<evidence type="ECO:0000256" key="6">
    <source>
        <dbReference type="SAM" id="Coils"/>
    </source>
</evidence>
<keyword evidence="8" id="KW-0121">Carboxypeptidase</keyword>